<feature type="domain" description="Response regulatory" evidence="6">
    <location>
        <begin position="3"/>
        <end position="118"/>
    </location>
</feature>
<dbReference type="SMART" id="SM00448">
    <property type="entry name" value="REC"/>
    <property type="match status" value="1"/>
</dbReference>
<comment type="caution">
    <text evidence="7">The sequence shown here is derived from an EMBL/GenBank/DDBJ whole genome shotgun (WGS) entry which is preliminary data.</text>
</comment>
<dbReference type="InterPro" id="IPR001789">
    <property type="entry name" value="Sig_transdc_resp-reg_receiver"/>
</dbReference>
<dbReference type="EMBL" id="BPFH01000005">
    <property type="protein sequence ID" value="GIT96038.1"/>
    <property type="molecule type" value="Genomic_DNA"/>
</dbReference>
<keyword evidence="2" id="KW-0238">DNA-binding</keyword>
<evidence type="ECO:0000313" key="8">
    <source>
        <dbReference type="Proteomes" id="UP000786693"/>
    </source>
</evidence>
<evidence type="ECO:0000256" key="2">
    <source>
        <dbReference type="ARBA" id="ARBA00023125"/>
    </source>
</evidence>
<dbReference type="RefSeq" id="WP_220749550.1">
    <property type="nucleotide sequence ID" value="NZ_BPFH01000005.1"/>
</dbReference>
<dbReference type="SUPFAM" id="SSF46894">
    <property type="entry name" value="C-terminal effector domain of the bipartite response regulators"/>
    <property type="match status" value="1"/>
</dbReference>
<dbReference type="Gene3D" id="3.40.50.2300">
    <property type="match status" value="1"/>
</dbReference>
<keyword evidence="3" id="KW-0804">Transcription</keyword>
<dbReference type="PROSITE" id="PS50110">
    <property type="entry name" value="RESPONSE_REGULATORY"/>
    <property type="match status" value="1"/>
</dbReference>
<feature type="domain" description="HTH luxR-type" evidence="5">
    <location>
        <begin position="141"/>
        <end position="206"/>
    </location>
</feature>
<reference evidence="7 8" key="1">
    <citation type="submission" date="2021-05" db="EMBL/GenBank/DDBJ databases">
        <title>Bacteria Genome sequencing.</title>
        <authorList>
            <person name="Takabe Y."/>
            <person name="Nakajima Y."/>
            <person name="Suzuki S."/>
            <person name="Shiozaki T."/>
        </authorList>
    </citation>
    <scope>NUCLEOTIDE SEQUENCE [LARGE SCALE GENOMIC DNA]</scope>
    <source>
        <strain evidence="7 8">AI_62</strain>
    </source>
</reference>
<evidence type="ECO:0000256" key="4">
    <source>
        <dbReference type="PROSITE-ProRule" id="PRU00169"/>
    </source>
</evidence>
<evidence type="ECO:0000259" key="5">
    <source>
        <dbReference type="PROSITE" id="PS50043"/>
    </source>
</evidence>
<dbReference type="InterPro" id="IPR000792">
    <property type="entry name" value="Tscrpt_reg_LuxR_C"/>
</dbReference>
<organism evidence="7 8">
    <name type="scientific">Jannaschia pagri</name>
    <dbReference type="NCBI Taxonomy" id="2829797"/>
    <lineage>
        <taxon>Bacteria</taxon>
        <taxon>Pseudomonadati</taxon>
        <taxon>Pseudomonadota</taxon>
        <taxon>Alphaproteobacteria</taxon>
        <taxon>Rhodobacterales</taxon>
        <taxon>Roseobacteraceae</taxon>
        <taxon>Jannaschia</taxon>
    </lineage>
</organism>
<dbReference type="PANTHER" id="PTHR43214">
    <property type="entry name" value="TWO-COMPONENT RESPONSE REGULATOR"/>
    <property type="match status" value="1"/>
</dbReference>
<dbReference type="CDD" id="cd06170">
    <property type="entry name" value="LuxR_C_like"/>
    <property type="match status" value="1"/>
</dbReference>
<dbReference type="Pfam" id="PF00072">
    <property type="entry name" value="Response_reg"/>
    <property type="match status" value="1"/>
</dbReference>
<dbReference type="InterPro" id="IPR016032">
    <property type="entry name" value="Sig_transdc_resp-reg_C-effctor"/>
</dbReference>
<accession>A0ABQ4NNP6</accession>
<dbReference type="Pfam" id="PF00196">
    <property type="entry name" value="GerE"/>
    <property type="match status" value="1"/>
</dbReference>
<dbReference type="InterPro" id="IPR036388">
    <property type="entry name" value="WH-like_DNA-bd_sf"/>
</dbReference>
<dbReference type="SMART" id="SM00421">
    <property type="entry name" value="HTH_LUXR"/>
    <property type="match status" value="1"/>
</dbReference>
<dbReference type="PROSITE" id="PS00622">
    <property type="entry name" value="HTH_LUXR_1"/>
    <property type="match status" value="1"/>
</dbReference>
<evidence type="ECO:0000259" key="6">
    <source>
        <dbReference type="PROSITE" id="PS50110"/>
    </source>
</evidence>
<evidence type="ECO:0008006" key="9">
    <source>
        <dbReference type="Google" id="ProtNLM"/>
    </source>
</evidence>
<sequence length="212" mass="22722">MQNALIVEDIVETRGWLADLIEQAWPGCTVHLANSLGQARPLLSDGLDLALIDLNLPDGSGLDLLRDIKRDHLGVLCVVTTVMADDATVVAALSAGADGYLLKENPAGVLTRQLMQISHGVPALSPSIARRIMDHFRLTGPVGIDTRLTDRERDVLALIGRGLRTGEVAAELGLAETTVAGYIKAVYRKLGISSRAEAAWHATRMGLRQTDS</sequence>
<protein>
    <recommendedName>
        <fullName evidence="9">Two component transcriptional regulator, LuxR family</fullName>
    </recommendedName>
</protein>
<dbReference type="PROSITE" id="PS50043">
    <property type="entry name" value="HTH_LUXR_2"/>
    <property type="match status" value="1"/>
</dbReference>
<dbReference type="Gene3D" id="1.10.10.10">
    <property type="entry name" value="Winged helix-like DNA-binding domain superfamily/Winged helix DNA-binding domain"/>
    <property type="match status" value="1"/>
</dbReference>
<keyword evidence="4" id="KW-0597">Phosphoprotein</keyword>
<name>A0ABQ4NNP6_9RHOB</name>
<dbReference type="InterPro" id="IPR039420">
    <property type="entry name" value="WalR-like"/>
</dbReference>
<dbReference type="PANTHER" id="PTHR43214:SF41">
    <property type="entry name" value="NITRATE_NITRITE RESPONSE REGULATOR PROTEIN NARP"/>
    <property type="match status" value="1"/>
</dbReference>
<proteinExistence type="predicted"/>
<keyword evidence="8" id="KW-1185">Reference proteome</keyword>
<evidence type="ECO:0000313" key="7">
    <source>
        <dbReference type="EMBL" id="GIT96038.1"/>
    </source>
</evidence>
<dbReference type="SUPFAM" id="SSF52172">
    <property type="entry name" value="CheY-like"/>
    <property type="match status" value="1"/>
</dbReference>
<keyword evidence="1" id="KW-0805">Transcription regulation</keyword>
<dbReference type="PRINTS" id="PR00038">
    <property type="entry name" value="HTHLUXR"/>
</dbReference>
<dbReference type="Proteomes" id="UP000786693">
    <property type="component" value="Unassembled WGS sequence"/>
</dbReference>
<evidence type="ECO:0000256" key="1">
    <source>
        <dbReference type="ARBA" id="ARBA00023015"/>
    </source>
</evidence>
<evidence type="ECO:0000256" key="3">
    <source>
        <dbReference type="ARBA" id="ARBA00023163"/>
    </source>
</evidence>
<dbReference type="InterPro" id="IPR011006">
    <property type="entry name" value="CheY-like_superfamily"/>
</dbReference>
<gene>
    <name evidence="7" type="ORF">JANAI62_26610</name>
</gene>
<dbReference type="CDD" id="cd00156">
    <property type="entry name" value="REC"/>
    <property type="match status" value="1"/>
</dbReference>
<feature type="modified residue" description="4-aspartylphosphate" evidence="4">
    <location>
        <position position="53"/>
    </location>
</feature>